<reference evidence="3 4" key="1">
    <citation type="submission" date="2024-02" db="EMBL/GenBank/DDBJ databases">
        <authorList>
            <person name="Chen Y."/>
            <person name="Shah S."/>
            <person name="Dougan E. K."/>
            <person name="Thang M."/>
            <person name="Chan C."/>
        </authorList>
    </citation>
    <scope>NUCLEOTIDE SEQUENCE [LARGE SCALE GENOMIC DNA]</scope>
</reference>
<sequence length="309" mass="33678">MRRTFVLFLVNAAFVQAEHAEAKSSQWLRRENAFAESSRAETNAMVSSSAATELRSQLAKMQVTHFKSLSELQAAAGEKLRTLQIPVVDATNEIENVETVWTQQGEEGPAGDVGLVGLRGPPGPAGPPGDDTVAESIEDLELEDAVGPPGPPGKPGPEGDMGKPGPQGDVGPPGPPGKTGEFSEEQRLEFAKVVRQLNKAVKHAAEMDMIENTVLLRRLQRLKNHFAHIQANLTMSERILMEQSKQVEWKVKNFLKTDVKVNKTVAAAKKVKDTEQEILEEEEKVKDEILEATETEATQAEKSATKVVS</sequence>
<evidence type="ECO:0000313" key="3">
    <source>
        <dbReference type="EMBL" id="CAK9018515.1"/>
    </source>
</evidence>
<name>A0ABP0JWC0_9DINO</name>
<evidence type="ECO:0000256" key="1">
    <source>
        <dbReference type="SAM" id="MobiDB-lite"/>
    </source>
</evidence>
<keyword evidence="4" id="KW-1185">Reference proteome</keyword>
<accession>A0ABP0JWC0</accession>
<protein>
    <submittedName>
        <fullName evidence="3">Collagen alpha-1(XXI) chain</fullName>
    </submittedName>
</protein>
<feature type="region of interest" description="Disordered" evidence="1">
    <location>
        <begin position="101"/>
        <end position="182"/>
    </location>
</feature>
<feature type="chain" id="PRO_5046140846" evidence="2">
    <location>
        <begin position="18"/>
        <end position="309"/>
    </location>
</feature>
<evidence type="ECO:0000256" key="2">
    <source>
        <dbReference type="SAM" id="SignalP"/>
    </source>
</evidence>
<feature type="compositionally biased region" description="Acidic residues" evidence="1">
    <location>
        <begin position="132"/>
        <end position="144"/>
    </location>
</feature>
<feature type="signal peptide" evidence="2">
    <location>
        <begin position="1"/>
        <end position="17"/>
    </location>
</feature>
<gene>
    <name evidence="3" type="ORF">SCF082_LOCUS14125</name>
</gene>
<dbReference type="PANTHER" id="PTHR24637:SF421">
    <property type="entry name" value="CUTICLE COLLAGEN DPY-2"/>
    <property type="match status" value="1"/>
</dbReference>
<dbReference type="PANTHER" id="PTHR24637">
    <property type="entry name" value="COLLAGEN"/>
    <property type="match status" value="1"/>
</dbReference>
<evidence type="ECO:0000313" key="4">
    <source>
        <dbReference type="Proteomes" id="UP001642464"/>
    </source>
</evidence>
<dbReference type="Proteomes" id="UP001642464">
    <property type="component" value="Unassembled WGS sequence"/>
</dbReference>
<comment type="caution">
    <text evidence="3">The sequence shown here is derived from an EMBL/GenBank/DDBJ whole genome shotgun (WGS) entry which is preliminary data.</text>
</comment>
<dbReference type="EMBL" id="CAXAMM010008813">
    <property type="protein sequence ID" value="CAK9018515.1"/>
    <property type="molecule type" value="Genomic_DNA"/>
</dbReference>
<keyword evidence="2" id="KW-0732">Signal</keyword>
<dbReference type="Gene3D" id="1.20.5.320">
    <property type="entry name" value="6-Phosphogluconate Dehydrogenase, domain 3"/>
    <property type="match status" value="1"/>
</dbReference>
<proteinExistence type="predicted"/>
<keyword evidence="3" id="KW-0176">Collagen</keyword>
<organism evidence="3 4">
    <name type="scientific">Durusdinium trenchii</name>
    <dbReference type="NCBI Taxonomy" id="1381693"/>
    <lineage>
        <taxon>Eukaryota</taxon>
        <taxon>Sar</taxon>
        <taxon>Alveolata</taxon>
        <taxon>Dinophyceae</taxon>
        <taxon>Suessiales</taxon>
        <taxon>Symbiodiniaceae</taxon>
        <taxon>Durusdinium</taxon>
    </lineage>
</organism>